<comment type="similarity">
    <text evidence="9">Belongs to the ABC transporter superfamily. Lipid exporter (TC 3.A.1.106) family.</text>
</comment>
<feature type="region of interest" description="Disordered" evidence="11">
    <location>
        <begin position="1"/>
        <end position="29"/>
    </location>
</feature>
<dbReference type="Gene3D" id="3.40.50.300">
    <property type="entry name" value="P-loop containing nucleotide triphosphate hydrolases"/>
    <property type="match status" value="1"/>
</dbReference>
<gene>
    <name evidence="15" type="ORF">SAMN05660359_00365</name>
</gene>
<dbReference type="InterPro" id="IPR017871">
    <property type="entry name" value="ABC_transporter-like_CS"/>
</dbReference>
<evidence type="ECO:0000259" key="13">
    <source>
        <dbReference type="PROSITE" id="PS50893"/>
    </source>
</evidence>
<dbReference type="GO" id="GO:0005886">
    <property type="term" value="C:plasma membrane"/>
    <property type="evidence" value="ECO:0007669"/>
    <property type="project" value="UniProtKB-SubCell"/>
</dbReference>
<organism evidence="15 16">
    <name type="scientific">Geodermatophilus obscurus</name>
    <dbReference type="NCBI Taxonomy" id="1861"/>
    <lineage>
        <taxon>Bacteria</taxon>
        <taxon>Bacillati</taxon>
        <taxon>Actinomycetota</taxon>
        <taxon>Actinomycetes</taxon>
        <taxon>Geodermatophilales</taxon>
        <taxon>Geodermatophilaceae</taxon>
        <taxon>Geodermatophilus</taxon>
    </lineage>
</organism>
<evidence type="ECO:0000256" key="6">
    <source>
        <dbReference type="ARBA" id="ARBA00022989"/>
    </source>
</evidence>
<comment type="subcellular location">
    <subcellularLocation>
        <location evidence="1">Cell membrane</location>
        <topology evidence="1">Multi-pass membrane protein</topology>
    </subcellularLocation>
</comment>
<feature type="transmembrane region" description="Helical" evidence="12">
    <location>
        <begin position="282"/>
        <end position="311"/>
    </location>
</feature>
<evidence type="ECO:0000256" key="11">
    <source>
        <dbReference type="SAM" id="MobiDB-lite"/>
    </source>
</evidence>
<dbReference type="PROSITE" id="PS50929">
    <property type="entry name" value="ABC_TM1F"/>
    <property type="match status" value="1"/>
</dbReference>
<dbReference type="InterPro" id="IPR011527">
    <property type="entry name" value="ABC1_TM_dom"/>
</dbReference>
<evidence type="ECO:0000256" key="1">
    <source>
        <dbReference type="ARBA" id="ARBA00004651"/>
    </source>
</evidence>
<feature type="domain" description="ABC transmembrane type-1" evidence="14">
    <location>
        <begin position="48"/>
        <end position="348"/>
    </location>
</feature>
<evidence type="ECO:0000256" key="9">
    <source>
        <dbReference type="ARBA" id="ARBA00061644"/>
    </source>
</evidence>
<dbReference type="PROSITE" id="PS50893">
    <property type="entry name" value="ABC_TRANSPORTER_2"/>
    <property type="match status" value="1"/>
</dbReference>
<protein>
    <recommendedName>
        <fullName evidence="10">Fatty acid ABC transporter ATP-binding/permease protein</fullName>
    </recommendedName>
</protein>
<evidence type="ECO:0000313" key="16">
    <source>
        <dbReference type="Proteomes" id="UP000183642"/>
    </source>
</evidence>
<evidence type="ECO:0000256" key="10">
    <source>
        <dbReference type="ARBA" id="ARBA00071747"/>
    </source>
</evidence>
<dbReference type="PANTHER" id="PTHR43394">
    <property type="entry name" value="ATP-DEPENDENT PERMEASE MDL1, MITOCHONDRIAL"/>
    <property type="match status" value="1"/>
</dbReference>
<evidence type="ECO:0000256" key="3">
    <source>
        <dbReference type="ARBA" id="ARBA00022692"/>
    </source>
</evidence>
<evidence type="ECO:0000256" key="5">
    <source>
        <dbReference type="ARBA" id="ARBA00022840"/>
    </source>
</evidence>
<feature type="transmembrane region" description="Helical" evidence="12">
    <location>
        <begin position="47"/>
        <end position="72"/>
    </location>
</feature>
<accession>A0A1I5CL06</accession>
<evidence type="ECO:0000256" key="2">
    <source>
        <dbReference type="ARBA" id="ARBA00022448"/>
    </source>
</evidence>
<dbReference type="GO" id="GO:0090374">
    <property type="term" value="P:oligopeptide export from mitochondrion"/>
    <property type="evidence" value="ECO:0007669"/>
    <property type="project" value="TreeGrafter"/>
</dbReference>
<dbReference type="EMBL" id="FOWE01000001">
    <property type="protein sequence ID" value="SFN87321.1"/>
    <property type="molecule type" value="Genomic_DNA"/>
</dbReference>
<feature type="domain" description="ABC transporter" evidence="13">
    <location>
        <begin position="384"/>
        <end position="627"/>
    </location>
</feature>
<dbReference type="InterPro" id="IPR027417">
    <property type="entry name" value="P-loop_NTPase"/>
</dbReference>
<feature type="transmembrane region" description="Helical" evidence="12">
    <location>
        <begin position="92"/>
        <end position="117"/>
    </location>
</feature>
<dbReference type="Gene3D" id="1.20.1560.10">
    <property type="entry name" value="ABC transporter type 1, transmembrane domain"/>
    <property type="match status" value="1"/>
</dbReference>
<dbReference type="InterPro" id="IPR036640">
    <property type="entry name" value="ABC1_TM_sf"/>
</dbReference>
<evidence type="ECO:0000259" key="14">
    <source>
        <dbReference type="PROSITE" id="PS50929"/>
    </source>
</evidence>
<keyword evidence="3 12" id="KW-0812">Transmembrane</keyword>
<dbReference type="SMART" id="SM00382">
    <property type="entry name" value="AAA"/>
    <property type="match status" value="1"/>
</dbReference>
<dbReference type="SUPFAM" id="SSF52540">
    <property type="entry name" value="P-loop containing nucleoside triphosphate hydrolases"/>
    <property type="match status" value="1"/>
</dbReference>
<dbReference type="InterPro" id="IPR003593">
    <property type="entry name" value="AAA+_ATPase"/>
</dbReference>
<name>A0A1I5CL06_9ACTN</name>
<dbReference type="RefSeq" id="WP_075011789.1">
    <property type="nucleotide sequence ID" value="NZ_FOWE01000001.1"/>
</dbReference>
<dbReference type="FunFam" id="3.40.50.300:FF:000287">
    <property type="entry name" value="Multidrug ABC transporter ATP-binding protein"/>
    <property type="match status" value="1"/>
</dbReference>
<dbReference type="InterPro" id="IPR039421">
    <property type="entry name" value="Type_1_exporter"/>
</dbReference>
<proteinExistence type="inferred from homology"/>
<evidence type="ECO:0000256" key="7">
    <source>
        <dbReference type="ARBA" id="ARBA00023136"/>
    </source>
</evidence>
<keyword evidence="6 12" id="KW-1133">Transmembrane helix</keyword>
<dbReference type="Pfam" id="PF00664">
    <property type="entry name" value="ABC_membrane"/>
    <property type="match status" value="1"/>
</dbReference>
<sequence>MTVGPPGPARAAVGGAGGSGPAGERAAAPDRTGRRVVALFRPYRRRVAVVAAAILVSSLLGIVLPFLTQAVFDRALFPRTADGSIGEPRLGLLVALVAASVGITLLGAVLGVATTWLTTRLGNAVMRDLRDRLFAHLQRMELAFFTGTRTGEIQSRLGSDVAGVQSVVTDTASSILGNVVTVLSALVAMLVLSWRLTLVAVVLLPVFVLLQVRVGRVRRRVAGATQRSVADMTAITQETLSVSGVLLAKVFDRQDAEVRRYAEENARQADLQVRQTMTGQSFFATVQAFFGLTPALVYLVAGLSIGGVFLAGGADTLTAGTIVAFTTLQTRLLFPVVALLRVGVDVQTSLALFERVFEYLDLEPAIEDRPGALDLRKEDVAGHVAFEDVRFRYATGDRAAADGTQPWVLDGVTLDVPAGSLVAFVGPSGAGKTTASYLVPRLYDVDGGRVTLDGHDVRDLTRATLARAVGVVTQESYLFHASVRDNLRYGRPDATDEEVRAAARAANIDERIERLAEGYDTTVGERGYRLSGGEKQRLAIARVLLADPRVLILDEATSALDTASERLVQQALEEAMRGRTTIAIAHRLSTVLAADTIFVLDRGRVVERGTHTELLDRGGLYASLYAEQFGGGTIEARCDDGVVLSDGAVLPHDPPDGSRRPAPGTVPPSPLVSTRRE</sequence>
<keyword evidence="7 12" id="KW-0472">Membrane</keyword>
<dbReference type="AlphaFoldDB" id="A0A1I5CL06"/>
<dbReference type="CDD" id="cd18550">
    <property type="entry name" value="ABC_6TM_exporter_like"/>
    <property type="match status" value="1"/>
</dbReference>
<keyword evidence="4" id="KW-0547">Nucleotide-binding</keyword>
<dbReference type="GO" id="GO:0005524">
    <property type="term" value="F:ATP binding"/>
    <property type="evidence" value="ECO:0007669"/>
    <property type="project" value="UniProtKB-KW"/>
</dbReference>
<keyword evidence="2" id="KW-0813">Transport</keyword>
<dbReference type="Pfam" id="PF00005">
    <property type="entry name" value="ABC_tran"/>
    <property type="match status" value="1"/>
</dbReference>
<evidence type="ECO:0000313" key="15">
    <source>
        <dbReference type="EMBL" id="SFN87321.1"/>
    </source>
</evidence>
<dbReference type="PROSITE" id="PS00211">
    <property type="entry name" value="ABC_TRANSPORTER_1"/>
    <property type="match status" value="1"/>
</dbReference>
<dbReference type="Proteomes" id="UP000183642">
    <property type="component" value="Unassembled WGS sequence"/>
</dbReference>
<dbReference type="PANTHER" id="PTHR43394:SF1">
    <property type="entry name" value="ATP-BINDING CASSETTE SUB-FAMILY B MEMBER 10, MITOCHONDRIAL"/>
    <property type="match status" value="1"/>
</dbReference>
<evidence type="ECO:0000256" key="12">
    <source>
        <dbReference type="SAM" id="Phobius"/>
    </source>
</evidence>
<dbReference type="OrthoDB" id="9806127at2"/>
<feature type="region of interest" description="Disordered" evidence="11">
    <location>
        <begin position="647"/>
        <end position="677"/>
    </location>
</feature>
<evidence type="ECO:0000256" key="4">
    <source>
        <dbReference type="ARBA" id="ARBA00022741"/>
    </source>
</evidence>
<evidence type="ECO:0000256" key="8">
    <source>
        <dbReference type="ARBA" id="ARBA00055053"/>
    </source>
</evidence>
<comment type="function">
    <text evidence="8">ABC transporter involved in fatty acid import. Transmembrane domains (TMD) form a pore in the membrane and the ATP-binding domain (NBD) is responsible for energy generation.</text>
</comment>
<dbReference type="InterPro" id="IPR003439">
    <property type="entry name" value="ABC_transporter-like_ATP-bd"/>
</dbReference>
<dbReference type="GO" id="GO:0015421">
    <property type="term" value="F:ABC-type oligopeptide transporter activity"/>
    <property type="evidence" value="ECO:0007669"/>
    <property type="project" value="TreeGrafter"/>
</dbReference>
<feature type="transmembrane region" description="Helical" evidence="12">
    <location>
        <begin position="182"/>
        <end position="210"/>
    </location>
</feature>
<reference evidence="16" key="1">
    <citation type="submission" date="2016-10" db="EMBL/GenBank/DDBJ databases">
        <authorList>
            <person name="Varghese N."/>
            <person name="Submissions S."/>
        </authorList>
    </citation>
    <scope>NUCLEOTIDE SEQUENCE [LARGE SCALE GENOMIC DNA]</scope>
    <source>
        <strain evidence="16">DSM 43161</strain>
    </source>
</reference>
<keyword evidence="16" id="KW-1185">Reference proteome</keyword>
<keyword evidence="5 15" id="KW-0067">ATP-binding</keyword>
<dbReference type="GO" id="GO:0016887">
    <property type="term" value="F:ATP hydrolysis activity"/>
    <property type="evidence" value="ECO:0007669"/>
    <property type="project" value="InterPro"/>
</dbReference>
<dbReference type="SUPFAM" id="SSF90123">
    <property type="entry name" value="ABC transporter transmembrane region"/>
    <property type="match status" value="1"/>
</dbReference>